<keyword evidence="2" id="KW-1185">Reference proteome</keyword>
<evidence type="ECO:0008006" key="3">
    <source>
        <dbReference type="Google" id="ProtNLM"/>
    </source>
</evidence>
<dbReference type="RefSeq" id="WP_380121068.1">
    <property type="nucleotide sequence ID" value="NZ_JBHSIU010000042.1"/>
</dbReference>
<gene>
    <name evidence="1" type="ORF">ACFPIJ_33440</name>
</gene>
<reference evidence="2" key="1">
    <citation type="journal article" date="2019" name="Int. J. Syst. Evol. Microbiol.">
        <title>The Global Catalogue of Microorganisms (GCM) 10K type strain sequencing project: providing services to taxonomists for standard genome sequencing and annotation.</title>
        <authorList>
            <consortium name="The Broad Institute Genomics Platform"/>
            <consortium name="The Broad Institute Genome Sequencing Center for Infectious Disease"/>
            <person name="Wu L."/>
            <person name="Ma J."/>
        </authorList>
    </citation>
    <scope>NUCLEOTIDE SEQUENCE [LARGE SCALE GENOMIC DNA]</scope>
    <source>
        <strain evidence="2">CGMCC 4.7152</strain>
    </source>
</reference>
<protein>
    <recommendedName>
        <fullName evidence="3">Butirosin biosynthesis protein H N-terminal domain-containing protein</fullName>
    </recommendedName>
</protein>
<sequence>MTTTGQHLSCYTASLVGYLQRHQPAAADRLAAAVRLGVRTDLPGGARSFSHHPRIDRHDDWQLGYLAAARPGDAADGVRAELAASGAVIVVANTHRLPWSPSYQRSATPHWLLVTEASGARYRVEDPFDALLPHGTQVPYSGWVDEADLVDLMRLPTTLAAHLARRDRLALGTAVEVPAGPWRWLRREAADSPQPLDGSPDAGEWCLDTASALRWLAADAASDTGGFAGGAALDDCVEDLWAAARHHVLRADWLRRRALVPAGQAETVAAMWADLPRALRFAADSAGRGRPRPGMVRTSLDRLADAVDTLDSSALRRNHV</sequence>
<dbReference type="EMBL" id="JBHSIU010000042">
    <property type="protein sequence ID" value="MFC5002719.1"/>
    <property type="molecule type" value="Genomic_DNA"/>
</dbReference>
<comment type="caution">
    <text evidence="1">The sequence shown here is derived from an EMBL/GenBank/DDBJ whole genome shotgun (WGS) entry which is preliminary data.</text>
</comment>
<evidence type="ECO:0000313" key="1">
    <source>
        <dbReference type="EMBL" id="MFC5002719.1"/>
    </source>
</evidence>
<evidence type="ECO:0000313" key="2">
    <source>
        <dbReference type="Proteomes" id="UP001595912"/>
    </source>
</evidence>
<dbReference type="Proteomes" id="UP001595912">
    <property type="component" value="Unassembled WGS sequence"/>
</dbReference>
<accession>A0ABV9W2V6</accession>
<organism evidence="1 2">
    <name type="scientific">Dactylosporangium cerinum</name>
    <dbReference type="NCBI Taxonomy" id="1434730"/>
    <lineage>
        <taxon>Bacteria</taxon>
        <taxon>Bacillati</taxon>
        <taxon>Actinomycetota</taxon>
        <taxon>Actinomycetes</taxon>
        <taxon>Micromonosporales</taxon>
        <taxon>Micromonosporaceae</taxon>
        <taxon>Dactylosporangium</taxon>
    </lineage>
</organism>
<name>A0ABV9W2V6_9ACTN</name>
<proteinExistence type="predicted"/>